<protein>
    <submittedName>
        <fullName evidence="1">Uncharacterized protein</fullName>
    </submittedName>
</protein>
<accession>A0AAD1TY46</accession>
<evidence type="ECO:0000313" key="1">
    <source>
        <dbReference type="EMBL" id="CAH6622588.1"/>
    </source>
</evidence>
<sequence length="127" mass="14534">MVIFGSGLQKEDHAMKEQSKGVRGYKQIHLKKFSKPISHNLKLLALSREINLYELHSQIISDYVMSETRSLAEPQDNDVTGGYNIFVDQETLKRVEELSSRLHVPESEIFYSALVTFADKHNLNQAL</sequence>
<organism evidence="1 2">
    <name type="scientific">Citrobacter freundii</name>
    <dbReference type="NCBI Taxonomy" id="546"/>
    <lineage>
        <taxon>Bacteria</taxon>
        <taxon>Pseudomonadati</taxon>
        <taxon>Pseudomonadota</taxon>
        <taxon>Gammaproteobacteria</taxon>
        <taxon>Enterobacterales</taxon>
        <taxon>Enterobacteriaceae</taxon>
        <taxon>Citrobacter</taxon>
        <taxon>Citrobacter freundii complex</taxon>
    </lineage>
</organism>
<evidence type="ECO:0000313" key="2">
    <source>
        <dbReference type="Proteomes" id="UP000789647"/>
    </source>
</evidence>
<dbReference type="AlphaFoldDB" id="A0AAD1TY46"/>
<dbReference type="Proteomes" id="UP000789647">
    <property type="component" value="Plasmid P2"/>
</dbReference>
<geneLocation type="plasmid" evidence="1 2">
    <name>P2</name>
</geneLocation>
<name>A0AAD1TY46_CITFR</name>
<dbReference type="EMBL" id="OW995943">
    <property type="protein sequence ID" value="CAH6622588.1"/>
    <property type="molecule type" value="Genomic_DNA"/>
</dbReference>
<keyword evidence="1" id="KW-0614">Plasmid</keyword>
<reference evidence="1" key="1">
    <citation type="submission" date="2022-05" db="EMBL/GenBank/DDBJ databases">
        <authorList>
            <person name="Alioto T."/>
            <person name="Alioto T."/>
            <person name="Gomez Garrido J."/>
        </authorList>
    </citation>
    <scope>NUCLEOTIDE SEQUENCE</scope>
    <source>
        <strain evidence="1">112</strain>
        <plasmid evidence="1">P2</plasmid>
    </source>
</reference>
<dbReference type="RefSeq" id="WP_247752022.1">
    <property type="nucleotide sequence ID" value="NZ_CABDXC010000003.1"/>
</dbReference>
<proteinExistence type="predicted"/>
<gene>
    <name evidence="1" type="ORF">AI2935V1_5314</name>
</gene>